<dbReference type="Pfam" id="PF13639">
    <property type="entry name" value="zf-RING_2"/>
    <property type="match status" value="1"/>
</dbReference>
<organism evidence="11 12">
    <name type="scientific">Castilleja foliolosa</name>
    <dbReference type="NCBI Taxonomy" id="1961234"/>
    <lineage>
        <taxon>Eukaryota</taxon>
        <taxon>Viridiplantae</taxon>
        <taxon>Streptophyta</taxon>
        <taxon>Embryophyta</taxon>
        <taxon>Tracheophyta</taxon>
        <taxon>Spermatophyta</taxon>
        <taxon>Magnoliopsida</taxon>
        <taxon>eudicotyledons</taxon>
        <taxon>Gunneridae</taxon>
        <taxon>Pentapetalae</taxon>
        <taxon>asterids</taxon>
        <taxon>lamiids</taxon>
        <taxon>Lamiales</taxon>
        <taxon>Orobanchaceae</taxon>
        <taxon>Pedicularideae</taxon>
        <taxon>Castillejinae</taxon>
        <taxon>Castilleja</taxon>
    </lineage>
</organism>
<evidence type="ECO:0000256" key="1">
    <source>
        <dbReference type="ARBA" id="ARBA00000900"/>
    </source>
</evidence>
<reference evidence="12" key="1">
    <citation type="journal article" date="2024" name="IScience">
        <title>Strigolactones Initiate the Formation of Haustorium-like Structures in Castilleja.</title>
        <authorList>
            <person name="Buerger M."/>
            <person name="Peterson D."/>
            <person name="Chory J."/>
        </authorList>
    </citation>
    <scope>NUCLEOTIDE SEQUENCE [LARGE SCALE GENOMIC DNA]</scope>
</reference>
<feature type="compositionally biased region" description="Basic and acidic residues" evidence="9">
    <location>
        <begin position="1"/>
        <end position="10"/>
    </location>
</feature>
<dbReference type="EMBL" id="JAVIJP010000007">
    <property type="protein sequence ID" value="KAL3650973.1"/>
    <property type="molecule type" value="Genomic_DNA"/>
</dbReference>
<feature type="compositionally biased region" description="Polar residues" evidence="9">
    <location>
        <begin position="165"/>
        <end position="184"/>
    </location>
</feature>
<dbReference type="GO" id="GO:0008270">
    <property type="term" value="F:zinc ion binding"/>
    <property type="evidence" value="ECO:0007669"/>
    <property type="project" value="UniProtKB-KW"/>
</dbReference>
<dbReference type="Gene3D" id="3.30.40.10">
    <property type="entry name" value="Zinc/RING finger domain, C3HC4 (zinc finger)"/>
    <property type="match status" value="1"/>
</dbReference>
<evidence type="ECO:0000259" key="10">
    <source>
        <dbReference type="PROSITE" id="PS50089"/>
    </source>
</evidence>
<dbReference type="InterPro" id="IPR001841">
    <property type="entry name" value="Znf_RING"/>
</dbReference>
<evidence type="ECO:0000256" key="5">
    <source>
        <dbReference type="ARBA" id="ARBA00022771"/>
    </source>
</evidence>
<comment type="caution">
    <text evidence="11">The sequence shown here is derived from an EMBL/GenBank/DDBJ whole genome shotgun (WGS) entry which is preliminary data.</text>
</comment>
<dbReference type="GO" id="GO:0061630">
    <property type="term" value="F:ubiquitin protein ligase activity"/>
    <property type="evidence" value="ECO:0007669"/>
    <property type="project" value="UniProtKB-EC"/>
</dbReference>
<sequence length="422" mass="46833">MDRRSNKEGPGRPVTTKKVDQNAQSCNRTRCSGKIKNSQNTMIGSSDKSKSPKPSFRSSVGNETTRKPILNSSNATTSGKSPYLNSKTKLRSQVKFDPTEMARCGSSSVSSSNVGPRKISHPPISSYVPSTSRSSERRQYNCESTMKKRSLEGESSSSRGERKNTTASPVDSVTRRSTTVNARTRVYNRQNGRNSSSVTERAVAVSGTCDNGLLQLSESGSRQFSISSNDSDNLSDTMPFESEEHQFMRFMTDDDMFRQFNMGGMNEMLLALGRIEQDEELIHVDLLELETTLFLGGLNLYDRHREMRLDIDDMSYEELLALEERMGTVSTAIPQEALSKCLTRSLYEAGPSKVQITGSVDDGDEITCSICQEEYVTGDEIGTLVECKHEYHTTCVNRWLQLKNWCPVCKTSVASPQSASAL</sequence>
<keyword evidence="6" id="KW-0833">Ubl conjugation pathway</keyword>
<feature type="compositionally biased region" description="Basic and acidic residues" evidence="9">
    <location>
        <begin position="134"/>
        <end position="152"/>
    </location>
</feature>
<evidence type="ECO:0000256" key="4">
    <source>
        <dbReference type="ARBA" id="ARBA00022723"/>
    </source>
</evidence>
<dbReference type="InterPro" id="IPR045191">
    <property type="entry name" value="MBR1/2-like"/>
</dbReference>
<gene>
    <name evidence="11" type="ORF">CASFOL_007376</name>
</gene>
<evidence type="ECO:0000256" key="9">
    <source>
        <dbReference type="SAM" id="MobiDB-lite"/>
    </source>
</evidence>
<evidence type="ECO:0000256" key="8">
    <source>
        <dbReference type="PROSITE-ProRule" id="PRU00175"/>
    </source>
</evidence>
<dbReference type="PROSITE" id="PS50089">
    <property type="entry name" value="ZF_RING_2"/>
    <property type="match status" value="1"/>
</dbReference>
<keyword evidence="3" id="KW-0808">Transferase</keyword>
<evidence type="ECO:0000256" key="2">
    <source>
        <dbReference type="ARBA" id="ARBA00012483"/>
    </source>
</evidence>
<protein>
    <recommendedName>
        <fullName evidence="2">RING-type E3 ubiquitin transferase</fullName>
        <ecNumber evidence="2">2.3.2.27</ecNumber>
    </recommendedName>
</protein>
<comment type="catalytic activity">
    <reaction evidence="1">
        <text>S-ubiquitinyl-[E2 ubiquitin-conjugating enzyme]-L-cysteine + [acceptor protein]-L-lysine = [E2 ubiquitin-conjugating enzyme]-L-cysteine + N(6)-ubiquitinyl-[acceptor protein]-L-lysine.</text>
        <dbReference type="EC" id="2.3.2.27"/>
    </reaction>
</comment>
<feature type="region of interest" description="Disordered" evidence="9">
    <location>
        <begin position="1"/>
        <end position="184"/>
    </location>
</feature>
<feature type="compositionally biased region" description="Polar residues" evidence="9">
    <location>
        <begin position="21"/>
        <end position="44"/>
    </location>
</feature>
<dbReference type="EC" id="2.3.2.27" evidence="2"/>
<dbReference type="SMART" id="SM00184">
    <property type="entry name" value="RING"/>
    <property type="match status" value="1"/>
</dbReference>
<evidence type="ECO:0000313" key="11">
    <source>
        <dbReference type="EMBL" id="KAL3650973.1"/>
    </source>
</evidence>
<dbReference type="AlphaFoldDB" id="A0ABD3E9E9"/>
<evidence type="ECO:0000256" key="7">
    <source>
        <dbReference type="ARBA" id="ARBA00022833"/>
    </source>
</evidence>
<keyword evidence="5 8" id="KW-0863">Zinc-finger</keyword>
<keyword evidence="12" id="KW-1185">Reference proteome</keyword>
<name>A0ABD3E9E9_9LAMI</name>
<dbReference type="Proteomes" id="UP001632038">
    <property type="component" value="Unassembled WGS sequence"/>
</dbReference>
<keyword evidence="7" id="KW-0862">Zinc</keyword>
<dbReference type="InterPro" id="IPR013083">
    <property type="entry name" value="Znf_RING/FYVE/PHD"/>
</dbReference>
<evidence type="ECO:0000256" key="6">
    <source>
        <dbReference type="ARBA" id="ARBA00022786"/>
    </source>
</evidence>
<accession>A0ABD3E9E9</accession>
<dbReference type="SUPFAM" id="SSF57850">
    <property type="entry name" value="RING/U-box"/>
    <property type="match status" value="1"/>
</dbReference>
<keyword evidence="4" id="KW-0479">Metal-binding</keyword>
<proteinExistence type="predicted"/>
<dbReference type="PANTHER" id="PTHR22937:SF136">
    <property type="entry name" value="RING-TYPE E3 UBIQUITIN TRANSFERASE"/>
    <property type="match status" value="1"/>
</dbReference>
<evidence type="ECO:0000313" key="12">
    <source>
        <dbReference type="Proteomes" id="UP001632038"/>
    </source>
</evidence>
<evidence type="ECO:0000256" key="3">
    <source>
        <dbReference type="ARBA" id="ARBA00022679"/>
    </source>
</evidence>
<dbReference type="PANTHER" id="PTHR22937">
    <property type="entry name" value="E3 UBIQUITIN-PROTEIN LIGASE RNF165"/>
    <property type="match status" value="1"/>
</dbReference>
<feature type="compositionally biased region" description="Polar residues" evidence="9">
    <location>
        <begin position="70"/>
        <end position="87"/>
    </location>
</feature>
<feature type="domain" description="RING-type" evidence="10">
    <location>
        <begin position="368"/>
        <end position="410"/>
    </location>
</feature>